<dbReference type="PANTHER" id="PTHR31170">
    <property type="entry name" value="BNAC04G53230D PROTEIN"/>
    <property type="match status" value="1"/>
</dbReference>
<feature type="region of interest" description="Disordered" evidence="1">
    <location>
        <begin position="258"/>
        <end position="300"/>
    </location>
</feature>
<evidence type="ECO:0000256" key="2">
    <source>
        <dbReference type="SAM" id="Phobius"/>
    </source>
</evidence>
<evidence type="ECO:0000313" key="4">
    <source>
        <dbReference type="Proteomes" id="UP000796880"/>
    </source>
</evidence>
<feature type="compositionally biased region" description="Gly residues" evidence="1">
    <location>
        <begin position="391"/>
        <end position="400"/>
    </location>
</feature>
<accession>A0A8K0GWD8</accession>
<dbReference type="InterPro" id="IPR004158">
    <property type="entry name" value="DUF247_pln"/>
</dbReference>
<proteinExistence type="predicted"/>
<organism evidence="3 4">
    <name type="scientific">Rhamnella rubrinervis</name>
    <dbReference type="NCBI Taxonomy" id="2594499"/>
    <lineage>
        <taxon>Eukaryota</taxon>
        <taxon>Viridiplantae</taxon>
        <taxon>Streptophyta</taxon>
        <taxon>Embryophyta</taxon>
        <taxon>Tracheophyta</taxon>
        <taxon>Spermatophyta</taxon>
        <taxon>Magnoliopsida</taxon>
        <taxon>eudicotyledons</taxon>
        <taxon>Gunneridae</taxon>
        <taxon>Pentapetalae</taxon>
        <taxon>rosids</taxon>
        <taxon>fabids</taxon>
        <taxon>Rosales</taxon>
        <taxon>Rhamnaceae</taxon>
        <taxon>rhamnoid group</taxon>
        <taxon>Rhamneae</taxon>
        <taxon>Rhamnella</taxon>
    </lineage>
</organism>
<dbReference type="Proteomes" id="UP000796880">
    <property type="component" value="Unassembled WGS sequence"/>
</dbReference>
<dbReference type="OrthoDB" id="591587at2759"/>
<reference evidence="3" key="1">
    <citation type="submission" date="2020-03" db="EMBL/GenBank/DDBJ databases">
        <title>A high-quality chromosome-level genome assembly of a woody plant with both climbing and erect habits, Rhamnella rubrinervis.</title>
        <authorList>
            <person name="Lu Z."/>
            <person name="Yang Y."/>
            <person name="Zhu X."/>
            <person name="Sun Y."/>
        </authorList>
    </citation>
    <scope>NUCLEOTIDE SEQUENCE</scope>
    <source>
        <strain evidence="3">BYM</strain>
        <tissue evidence="3">Leaf</tissue>
    </source>
</reference>
<name>A0A8K0GWD8_9ROSA</name>
<keyword evidence="2" id="KW-0812">Transmembrane</keyword>
<keyword evidence="2" id="KW-1133">Transmembrane helix</keyword>
<sequence>MKEIMNPSKLPLIDITPTKNICPDQDDESVIIDIPEELEPDLNRTCWIHRVPTNLRQVNEAAYTPQLVSIGPFHHGKPKFKSMDKQKDKYQRQFWKRSFCKHVDEKEVITFMKKGDRIGRILGCYAGTFEHNKDDVDYWADVILKDACFIFELLLRYYESPINVERKIKETNDYILRTPLLKKLVTMDLMLLENQLPFFVFTELFDFILEAQPGDTHLQNTIPHYLSKRQEVCERPFSLIKVVIEFFGDYYLMGKPVDEQSSSQSQQIHHNPDLERSTPPPAGMTSLDAAPIPPTDDSISDLRAPLITTEKQHQVADHGSHNVRRPEEFDPESRIYESLTSDHVLYTPPAGGRGGGPVSESEHAREVKLVPLLLSYKGPPSVHVPFPPPLAGGGGGGGPGSQSDQVRQEKCVPKSSKHFTDLVRKEDLERYMASKHFTDLVRMFFCSDSPKNYKQTWELNSSLYSAKKLDRAGVKFEPCTNAHLADVVYEKRRMSLKVKVPKFIVQDDTECVMRNVMALEQCLYPLEPQICNYIDLLDQLIDTAEDVELLIDKGIAQNCLGSNEAVAKLVNKLCDQIAVPTTCYSELCETLNDTYNNWWSVTKETFKRVYFKDLWTSSSTVVGFFLTIFSVVSVISTIKGLISG</sequence>
<dbReference type="AlphaFoldDB" id="A0A8K0GWD8"/>
<protein>
    <submittedName>
        <fullName evidence="3">Uncharacterized protein</fullName>
    </submittedName>
</protein>
<evidence type="ECO:0000256" key="1">
    <source>
        <dbReference type="SAM" id="MobiDB-lite"/>
    </source>
</evidence>
<evidence type="ECO:0000313" key="3">
    <source>
        <dbReference type="EMBL" id="KAF3440083.1"/>
    </source>
</evidence>
<dbReference type="Pfam" id="PF03140">
    <property type="entry name" value="DUF247"/>
    <property type="match status" value="2"/>
</dbReference>
<comment type="caution">
    <text evidence="3">The sequence shown here is derived from an EMBL/GenBank/DDBJ whole genome shotgun (WGS) entry which is preliminary data.</text>
</comment>
<dbReference type="EMBL" id="VOIH02000008">
    <property type="protein sequence ID" value="KAF3440083.1"/>
    <property type="molecule type" value="Genomic_DNA"/>
</dbReference>
<dbReference type="PANTHER" id="PTHR31170:SF9">
    <property type="entry name" value="PROTEIN, PUTATIVE (DUF247)-RELATED"/>
    <property type="match status" value="1"/>
</dbReference>
<feature type="region of interest" description="Disordered" evidence="1">
    <location>
        <begin position="384"/>
        <end position="413"/>
    </location>
</feature>
<keyword evidence="2" id="KW-0472">Membrane</keyword>
<keyword evidence="4" id="KW-1185">Reference proteome</keyword>
<feature type="transmembrane region" description="Helical" evidence="2">
    <location>
        <begin position="621"/>
        <end position="642"/>
    </location>
</feature>
<gene>
    <name evidence="3" type="ORF">FNV43_RR18361</name>
</gene>